<dbReference type="GO" id="GO:0050152">
    <property type="term" value="F:omega-amidase activity"/>
    <property type="evidence" value="ECO:0007669"/>
    <property type="project" value="UniProtKB-EC"/>
</dbReference>
<evidence type="ECO:0000256" key="2">
    <source>
        <dbReference type="ARBA" id="ARBA00022801"/>
    </source>
</evidence>
<evidence type="ECO:0000313" key="7">
    <source>
        <dbReference type="EMBL" id="OKY93707.1"/>
    </source>
</evidence>
<dbReference type="CDD" id="cd07575">
    <property type="entry name" value="Xc-1258_like"/>
    <property type="match status" value="1"/>
</dbReference>
<evidence type="ECO:0000313" key="8">
    <source>
        <dbReference type="Proteomes" id="UP000187417"/>
    </source>
</evidence>
<dbReference type="InterPro" id="IPR036526">
    <property type="entry name" value="C-N_Hydrolase_sf"/>
</dbReference>
<comment type="caution">
    <text evidence="7">The sequence shown here is derived from an EMBL/GenBank/DDBJ whole genome shotgun (WGS) entry which is preliminary data.</text>
</comment>
<dbReference type="SUPFAM" id="SSF56317">
    <property type="entry name" value="Carbon-nitrogen hydrolase"/>
    <property type="match status" value="1"/>
</dbReference>
<evidence type="ECO:0000256" key="3">
    <source>
        <dbReference type="ARBA" id="ARBA00039118"/>
    </source>
</evidence>
<feature type="domain" description="CN hydrolase" evidence="6">
    <location>
        <begin position="3"/>
        <end position="231"/>
    </location>
</feature>
<keyword evidence="2" id="KW-0378">Hydrolase</keyword>
<dbReference type="PANTHER" id="PTHR47799">
    <property type="entry name" value="OMEGA-AMIDASE YAFV"/>
    <property type="match status" value="1"/>
</dbReference>
<dbReference type="PROSITE" id="PS50263">
    <property type="entry name" value="CN_HYDROLASE"/>
    <property type="match status" value="1"/>
</dbReference>
<evidence type="ECO:0000256" key="1">
    <source>
        <dbReference type="ARBA" id="ARBA00010613"/>
    </source>
</evidence>
<comment type="similarity">
    <text evidence="1">Belongs to the carbon-nitrogen hydrolase superfamily. NIT1/NIT2 family.</text>
</comment>
<dbReference type="PANTHER" id="PTHR47799:SF1">
    <property type="entry name" value="OMEGA-AMIDASE YAFV"/>
    <property type="match status" value="1"/>
</dbReference>
<dbReference type="InterPro" id="IPR001110">
    <property type="entry name" value="UPF0012_CS"/>
</dbReference>
<protein>
    <recommendedName>
        <fullName evidence="5">Omega-amidase YafV</fullName>
        <ecNumber evidence="3">3.5.1.3</ecNumber>
    </recommendedName>
</protein>
<name>A0A1Q6F498_9BACT</name>
<dbReference type="PROSITE" id="PS01227">
    <property type="entry name" value="UPF0012"/>
    <property type="match status" value="1"/>
</dbReference>
<dbReference type="STRING" id="28117.BHV66_08670"/>
<dbReference type="InterPro" id="IPR052737">
    <property type="entry name" value="Omega-amidase_YafV"/>
</dbReference>
<sequence length="253" mass="28652">MELKVALCQFDMVWEDTAANLRTAGRMVAEADADLVILPEMFATGFVTDPGRVAQPMSGEIVQEMTRWVRTTGKAVAGSLIVEEEGRYYNRLLFIKPSGERVQSDKRHLFSIGGEGANFCPGRERGVVEYGGIRFLLQVCYDLRFPVWSRCRNDYDAIIYVASWPAGRRDVWRTLLRARAIENQAYVLGVNRTGDDPRLHYSGDSAVIGCKGETLAEAGEGQRLLTARLDMDELRRFREKFPAWRDADDFDLK</sequence>
<dbReference type="Pfam" id="PF00795">
    <property type="entry name" value="CN_hydrolase"/>
    <property type="match status" value="1"/>
</dbReference>
<evidence type="ECO:0000256" key="5">
    <source>
        <dbReference type="ARBA" id="ARBA00072139"/>
    </source>
</evidence>
<comment type="catalytic activity">
    <reaction evidence="4">
        <text>a monoamide of a dicarboxylate + H2O = a dicarboxylate + NH4(+)</text>
        <dbReference type="Rhea" id="RHEA:11716"/>
        <dbReference type="ChEBI" id="CHEBI:15377"/>
        <dbReference type="ChEBI" id="CHEBI:28938"/>
        <dbReference type="ChEBI" id="CHEBI:28965"/>
        <dbReference type="ChEBI" id="CHEBI:77450"/>
        <dbReference type="EC" id="3.5.1.3"/>
    </reaction>
</comment>
<proteinExistence type="inferred from homology"/>
<gene>
    <name evidence="7" type="ORF">BHV66_08670</name>
</gene>
<dbReference type="GO" id="GO:0106008">
    <property type="term" value="F:2-oxoglutaramate amidase activity"/>
    <property type="evidence" value="ECO:0007669"/>
    <property type="project" value="TreeGrafter"/>
</dbReference>
<evidence type="ECO:0000259" key="6">
    <source>
        <dbReference type="PROSITE" id="PS50263"/>
    </source>
</evidence>
<dbReference type="RefSeq" id="WP_278339460.1">
    <property type="nucleotide sequence ID" value="NZ_BAAFLA010000001.1"/>
</dbReference>
<accession>A0A1Q6F498</accession>
<evidence type="ECO:0000256" key="4">
    <source>
        <dbReference type="ARBA" id="ARBA00052904"/>
    </source>
</evidence>
<dbReference type="InterPro" id="IPR003010">
    <property type="entry name" value="C-N_Hydrolase"/>
</dbReference>
<dbReference type="EMBL" id="MNQH01000033">
    <property type="protein sequence ID" value="OKY93707.1"/>
    <property type="molecule type" value="Genomic_DNA"/>
</dbReference>
<reference evidence="7 8" key="1">
    <citation type="journal article" date="2016" name="Nat. Biotechnol.">
        <title>Measurement of bacterial replication rates in microbial communities.</title>
        <authorList>
            <person name="Brown C.T."/>
            <person name="Olm M.R."/>
            <person name="Thomas B.C."/>
            <person name="Banfield J.F."/>
        </authorList>
    </citation>
    <scope>NUCLEOTIDE SEQUENCE [LARGE SCALE GENOMIC DNA]</scope>
    <source>
        <strain evidence="7">CAG:67_53_122</strain>
    </source>
</reference>
<organism evidence="7 8">
    <name type="scientific">Alistipes putredinis</name>
    <dbReference type="NCBI Taxonomy" id="28117"/>
    <lineage>
        <taxon>Bacteria</taxon>
        <taxon>Pseudomonadati</taxon>
        <taxon>Bacteroidota</taxon>
        <taxon>Bacteroidia</taxon>
        <taxon>Bacteroidales</taxon>
        <taxon>Rikenellaceae</taxon>
        <taxon>Alistipes</taxon>
    </lineage>
</organism>
<dbReference type="FunFam" id="3.60.110.10:FF:000004">
    <property type="entry name" value="Carbon-nitrogen hydrolase"/>
    <property type="match status" value="1"/>
</dbReference>
<dbReference type="Gene3D" id="3.60.110.10">
    <property type="entry name" value="Carbon-nitrogen hydrolase"/>
    <property type="match status" value="1"/>
</dbReference>
<dbReference type="NCBIfam" id="NF007757">
    <property type="entry name" value="PRK10438.1"/>
    <property type="match status" value="1"/>
</dbReference>
<dbReference type="EC" id="3.5.1.3" evidence="3"/>
<dbReference type="Proteomes" id="UP000187417">
    <property type="component" value="Unassembled WGS sequence"/>
</dbReference>
<dbReference type="AlphaFoldDB" id="A0A1Q6F498"/>